<dbReference type="PANTHER" id="PTHR23150">
    <property type="entry name" value="SULFATASE MODIFYING FACTOR 1, 2"/>
    <property type="match status" value="1"/>
</dbReference>
<feature type="domain" description="Sulfatase-modifying factor enzyme-like" evidence="4">
    <location>
        <begin position="340"/>
        <end position="417"/>
    </location>
</feature>
<dbReference type="InterPro" id="IPR024775">
    <property type="entry name" value="DinB-like"/>
</dbReference>
<gene>
    <name evidence="6" type="primary">egtB</name>
    <name evidence="6" type="ORF">M0G41_14425</name>
</gene>
<dbReference type="SUPFAM" id="SSF56436">
    <property type="entry name" value="C-type lectin-like"/>
    <property type="match status" value="1"/>
</dbReference>
<evidence type="ECO:0000259" key="4">
    <source>
        <dbReference type="Pfam" id="PF03781"/>
    </source>
</evidence>
<protein>
    <submittedName>
        <fullName evidence="6">Ergothioneine biosynthesis protein EgtB</fullName>
    </submittedName>
</protein>
<dbReference type="SUPFAM" id="SSF109854">
    <property type="entry name" value="DinB/YfiT-like putative metalloenzymes"/>
    <property type="match status" value="1"/>
</dbReference>
<dbReference type="InterPro" id="IPR005532">
    <property type="entry name" value="SUMF_dom"/>
</dbReference>
<keyword evidence="2" id="KW-0408">Iron</keyword>
<dbReference type="InterPro" id="IPR051043">
    <property type="entry name" value="Sulfatase_Mod_Factor_Kinase"/>
</dbReference>
<evidence type="ECO:0000256" key="1">
    <source>
        <dbReference type="ARBA" id="ARBA00023002"/>
    </source>
</evidence>
<evidence type="ECO:0000256" key="2">
    <source>
        <dbReference type="ARBA" id="ARBA00023004"/>
    </source>
</evidence>
<dbReference type="Gene3D" id="3.90.1580.10">
    <property type="entry name" value="paralog of FGE (formylglycine-generating enzyme)"/>
    <property type="match status" value="1"/>
</dbReference>
<dbReference type="InterPro" id="IPR042095">
    <property type="entry name" value="SUMF_sf"/>
</dbReference>
<dbReference type="Pfam" id="PF03781">
    <property type="entry name" value="FGE-sulfatase"/>
    <property type="match status" value="2"/>
</dbReference>
<dbReference type="PANTHER" id="PTHR23150:SF36">
    <property type="entry name" value="HERCYNINE OXYGENASE"/>
    <property type="match status" value="1"/>
</dbReference>
<dbReference type="Pfam" id="PF12867">
    <property type="entry name" value="DinB_2"/>
    <property type="match status" value="1"/>
</dbReference>
<name>A0ABT0GJZ0_9GAMM</name>
<sequence length="420" mass="47122">MVAQIARAAPRQAIAARFRQVRERSVALVAGLSAEDCCVQSMESASPLKWHLGHTSWFFETFILARHVEGFRPWREGWDYLFNSYYQTVGPMHARPRRGLLTRPSLDEVLAYRRAIDEQVEALIEDAEAGPVISPLVELGVQHEQQHQELMLTDLLHLLSCNPLAPAYRELPAAGQGDAPPLRWVDHPGGIERCGAEEGGFAFDNERPRHRSLIARHALASRLVSCGEYRDFIRDGGYERPELWLSDGWAAVQREGWFAPMYWQRDLESAFGLGGLRAIEPAAPVCHVSYFEADAFARWAGARLPTEFEWESAAAKQPVQGNLADDGALRPLPAKGSGEIEQLFGDCWEWTASAYLGYPGFRPLAGSLGEYNGKFMSGQFVLRGGSLATPADHIRCSYRNFFYPGDRWQFMGIRLARDPE</sequence>
<organism evidence="6 7">
    <name type="scientific">Pseudomarimonas salicorniae</name>
    <dbReference type="NCBI Taxonomy" id="2933270"/>
    <lineage>
        <taxon>Bacteria</taxon>
        <taxon>Pseudomonadati</taxon>
        <taxon>Pseudomonadota</taxon>
        <taxon>Gammaproteobacteria</taxon>
        <taxon>Lysobacterales</taxon>
        <taxon>Lysobacteraceae</taxon>
        <taxon>Pseudomarimonas</taxon>
    </lineage>
</organism>
<dbReference type="NCBIfam" id="TIGR03440">
    <property type="entry name" value="egtB_TIGR03440"/>
    <property type="match status" value="1"/>
</dbReference>
<dbReference type="EMBL" id="JALNMH010000012">
    <property type="protein sequence ID" value="MCK7594862.1"/>
    <property type="molecule type" value="Genomic_DNA"/>
</dbReference>
<feature type="domain" description="Sulfatase-modifying factor enzyme-like" evidence="4">
    <location>
        <begin position="184"/>
        <end position="318"/>
    </location>
</feature>
<keyword evidence="7" id="KW-1185">Reference proteome</keyword>
<dbReference type="InterPro" id="IPR016187">
    <property type="entry name" value="CTDL_fold"/>
</dbReference>
<feature type="domain" description="DinB-like" evidence="5">
    <location>
        <begin position="18"/>
        <end position="151"/>
    </location>
</feature>
<keyword evidence="1" id="KW-0560">Oxidoreductase</keyword>
<accession>A0ABT0GJZ0</accession>
<evidence type="ECO:0000259" key="5">
    <source>
        <dbReference type="Pfam" id="PF12867"/>
    </source>
</evidence>
<dbReference type="InterPro" id="IPR017806">
    <property type="entry name" value="EgtB"/>
</dbReference>
<evidence type="ECO:0000313" key="6">
    <source>
        <dbReference type="EMBL" id="MCK7594862.1"/>
    </source>
</evidence>
<dbReference type="Proteomes" id="UP001431449">
    <property type="component" value="Unassembled WGS sequence"/>
</dbReference>
<reference evidence="6" key="1">
    <citation type="submission" date="2022-04" db="EMBL/GenBank/DDBJ databases">
        <title>Lysobacter sp. CAU 1642 isolated from sea sand.</title>
        <authorList>
            <person name="Kim W."/>
        </authorList>
    </citation>
    <scope>NUCLEOTIDE SEQUENCE</scope>
    <source>
        <strain evidence="6">CAU 1642</strain>
    </source>
</reference>
<evidence type="ECO:0000256" key="3">
    <source>
        <dbReference type="ARBA" id="ARBA00037882"/>
    </source>
</evidence>
<proteinExistence type="predicted"/>
<comment type="caution">
    <text evidence="6">The sequence shown here is derived from an EMBL/GenBank/DDBJ whole genome shotgun (WGS) entry which is preliminary data.</text>
</comment>
<comment type="pathway">
    <text evidence="3">Amino-acid biosynthesis; ergothioneine biosynthesis.</text>
</comment>
<evidence type="ECO:0000313" key="7">
    <source>
        <dbReference type="Proteomes" id="UP001431449"/>
    </source>
</evidence>
<dbReference type="RefSeq" id="WP_248210534.1">
    <property type="nucleotide sequence ID" value="NZ_JALNMH010000012.1"/>
</dbReference>
<dbReference type="InterPro" id="IPR034660">
    <property type="entry name" value="DinB/YfiT-like"/>
</dbReference>